<proteinExistence type="predicted"/>
<dbReference type="EMBL" id="CAJGYM010000001">
    <property type="protein sequence ID" value="CAD6184602.1"/>
    <property type="molecule type" value="Genomic_DNA"/>
</dbReference>
<organism evidence="2 3">
    <name type="scientific">Caenorhabditis auriculariae</name>
    <dbReference type="NCBI Taxonomy" id="2777116"/>
    <lineage>
        <taxon>Eukaryota</taxon>
        <taxon>Metazoa</taxon>
        <taxon>Ecdysozoa</taxon>
        <taxon>Nematoda</taxon>
        <taxon>Chromadorea</taxon>
        <taxon>Rhabditida</taxon>
        <taxon>Rhabditina</taxon>
        <taxon>Rhabditomorpha</taxon>
        <taxon>Rhabditoidea</taxon>
        <taxon>Rhabditidae</taxon>
        <taxon>Peloderinae</taxon>
        <taxon>Caenorhabditis</taxon>
    </lineage>
</organism>
<gene>
    <name evidence="2" type="ORF">CAUJ_LOCUS521</name>
</gene>
<feature type="compositionally biased region" description="Polar residues" evidence="1">
    <location>
        <begin position="234"/>
        <end position="247"/>
    </location>
</feature>
<feature type="region of interest" description="Disordered" evidence="1">
    <location>
        <begin position="217"/>
        <end position="247"/>
    </location>
</feature>
<name>A0A8S1GPD9_9PELO</name>
<dbReference type="OrthoDB" id="1741717at2759"/>
<sequence length="302" mass="33924">MKSSGVSNFAEGVAVKQFIAIVNDGENIVKTGLFGIINHDLAMRTLLIENDYYKADVGVQSFKLVRNVAEACAHDKLIPALIVRYESLDQLKEAEKELSKIDADAQVIVCPQNIEGDAEVVEKWARENKFEVVYLSPTKEQLEEYKEHNETYGFQRLLDVLNSCMWPVRKDKIKKVSSNIQLDRILKLINNMEDEDDSDGIPDEEAQEAIWNSVTIPRSWTPTPEPQRAERVHLSSSPTEGEQPVSTVSVDVCLGAIRQPEQIDAKINESVNASVNKKRRKKEKKSKGTAKLSPDASKDETN</sequence>
<accession>A0A8S1GPD9</accession>
<feature type="region of interest" description="Disordered" evidence="1">
    <location>
        <begin position="261"/>
        <end position="302"/>
    </location>
</feature>
<evidence type="ECO:0000256" key="1">
    <source>
        <dbReference type="SAM" id="MobiDB-lite"/>
    </source>
</evidence>
<protein>
    <submittedName>
        <fullName evidence="2">Uncharacterized protein</fullName>
    </submittedName>
</protein>
<dbReference type="Proteomes" id="UP000835052">
    <property type="component" value="Unassembled WGS sequence"/>
</dbReference>
<feature type="compositionally biased region" description="Basic residues" evidence="1">
    <location>
        <begin position="276"/>
        <end position="288"/>
    </location>
</feature>
<dbReference type="Gene3D" id="3.40.50.11960">
    <property type="match status" value="1"/>
</dbReference>
<reference evidence="2" key="1">
    <citation type="submission" date="2020-10" db="EMBL/GenBank/DDBJ databases">
        <authorList>
            <person name="Kikuchi T."/>
        </authorList>
    </citation>
    <scope>NUCLEOTIDE SEQUENCE</scope>
    <source>
        <strain evidence="2">NKZ352</strain>
    </source>
</reference>
<evidence type="ECO:0000313" key="3">
    <source>
        <dbReference type="Proteomes" id="UP000835052"/>
    </source>
</evidence>
<comment type="caution">
    <text evidence="2">The sequence shown here is derived from an EMBL/GenBank/DDBJ whole genome shotgun (WGS) entry which is preliminary data.</text>
</comment>
<dbReference type="AlphaFoldDB" id="A0A8S1GPD9"/>
<keyword evidence="3" id="KW-1185">Reference proteome</keyword>
<evidence type="ECO:0000313" key="2">
    <source>
        <dbReference type="EMBL" id="CAD6184602.1"/>
    </source>
</evidence>